<dbReference type="AlphaFoldDB" id="A0A327KSZ4"/>
<dbReference type="Proteomes" id="UP000248863">
    <property type="component" value="Unassembled WGS sequence"/>
</dbReference>
<name>A0A327KSZ4_9BRAD</name>
<reference evidence="1 2" key="1">
    <citation type="submission" date="2017-07" db="EMBL/GenBank/DDBJ databases">
        <title>Draft Genome Sequences of Select Purple Nonsulfur Bacteria.</title>
        <authorList>
            <person name="Lasarre B."/>
            <person name="Mckinlay J.B."/>
        </authorList>
    </citation>
    <scope>NUCLEOTIDE SEQUENCE [LARGE SCALE GENOMIC DNA]</scope>
    <source>
        <strain evidence="1 2">DSM 11907</strain>
    </source>
</reference>
<proteinExistence type="predicted"/>
<sequence length="91" mass="10449">MRTTTVSVTQEVSITIDRKKFTPDFMAEYRASFYPFDTIERHIEHIAQLYARGLVDKYTTFIEGYGDLREMGISLGSKEVVSMECLPNMNG</sequence>
<dbReference type="EMBL" id="NPEU01000041">
    <property type="protein sequence ID" value="RAI40442.1"/>
    <property type="molecule type" value="Genomic_DNA"/>
</dbReference>
<comment type="caution">
    <text evidence="1">The sequence shown here is derived from an EMBL/GenBank/DDBJ whole genome shotgun (WGS) entry which is preliminary data.</text>
</comment>
<dbReference type="OrthoDB" id="7275514at2"/>
<evidence type="ECO:0000313" key="2">
    <source>
        <dbReference type="Proteomes" id="UP000248863"/>
    </source>
</evidence>
<dbReference type="RefSeq" id="WP_111356275.1">
    <property type="nucleotide sequence ID" value="NZ_NHSK01000074.1"/>
</dbReference>
<accession>A0A327KSZ4</accession>
<protein>
    <submittedName>
        <fullName evidence="1">Uncharacterized protein</fullName>
    </submittedName>
</protein>
<keyword evidence="2" id="KW-1185">Reference proteome</keyword>
<evidence type="ECO:0000313" key="1">
    <source>
        <dbReference type="EMBL" id="RAI40442.1"/>
    </source>
</evidence>
<organism evidence="1 2">
    <name type="scientific">Rhodoplanes elegans</name>
    <dbReference type="NCBI Taxonomy" id="29408"/>
    <lineage>
        <taxon>Bacteria</taxon>
        <taxon>Pseudomonadati</taxon>
        <taxon>Pseudomonadota</taxon>
        <taxon>Alphaproteobacteria</taxon>
        <taxon>Hyphomicrobiales</taxon>
        <taxon>Nitrobacteraceae</taxon>
        <taxon>Rhodoplanes</taxon>
    </lineage>
</organism>
<gene>
    <name evidence="1" type="ORF">CH338_06260</name>
</gene>